<name>A0A556QSD3_9BACT</name>
<dbReference type="NCBIfam" id="TIGR02601">
    <property type="entry name" value="autotrns_rpt"/>
    <property type="match status" value="2"/>
</dbReference>
<dbReference type="SUPFAM" id="SSF51126">
    <property type="entry name" value="Pectin lyase-like"/>
    <property type="match status" value="1"/>
</dbReference>
<dbReference type="InterPro" id="IPR011050">
    <property type="entry name" value="Pectin_lyase_fold/virulence"/>
</dbReference>
<proteinExistence type="predicted"/>
<dbReference type="RefSeq" id="WP_144230095.1">
    <property type="nucleotide sequence ID" value="NZ_CBCRVV010000038.1"/>
</dbReference>
<dbReference type="Proteomes" id="UP000315648">
    <property type="component" value="Unassembled WGS sequence"/>
</dbReference>
<dbReference type="AlphaFoldDB" id="A0A556QSD3"/>
<evidence type="ECO:0000313" key="3">
    <source>
        <dbReference type="EMBL" id="TSJ79554.1"/>
    </source>
</evidence>
<sequence length="722" mass="70965">MKTSPSRTPSIRSASSVFQLPATLLTFVAALTISPSAFAQVDGNWNVDLAGNWSAASNWSSTPTVPGGIGSVVNLTFDITNNSAVTIDTTSRTVGTLTIGDPVAPIKSYYLLASGGATLIMDNGGAGAVINYLGFGFDEISAPIVLNDTLTVNSSASGASVRIKGGITGTGSVTFNTGSGPNAAGGNTTTGGITGINNIGTITNSGSGVGITSLLAVGSNVTDVIQNSATSALYLNGINAYTGSTIINSGQLRLNGAGSILSSSPLVLGGGTLNSLQTAGSTQAFASTTVNRGFSTVTNGTATNTVALGAITRSTGGLLNISSLTGTTTTANTTDSSGILGTWITTGTGTSLRYASGGNGGVITAHISTVAAANLSDVTSATTNYSFAANATQTGNITGNTLQYIGSAAAAWNTGNFGVTLNGLMNGGNNSLTQTGTGIITIGSNKELVILSNNNRAISLASAIADNGGGASAITYGGPSAGVLTLTGGNTYTGGTNIASGTLQLGNNTTTGSLSATGAIVNNGVFIIKRSNAVAQGTDFSSAAITGTGAFTQAGTGTTTLNALNTYTGATTISAGTLALGAANRIADTSNLVMAGGTFATGGFSETLGTLTLSASSIIDLGSGTSALIFADSSGTTWGSSISLSFINFTAGTDSIRIGTSNLGLTSGQLSQITINGLAAIIDSSGYLVSAIPEPSTYAIFAGAGMLIFAGVRRKARGSRTL</sequence>
<keyword evidence="1 2" id="KW-0732">Signal</keyword>
<dbReference type="EMBL" id="VMBG01000001">
    <property type="protein sequence ID" value="TSJ79554.1"/>
    <property type="molecule type" value="Genomic_DNA"/>
</dbReference>
<organism evidence="3 4">
    <name type="scientific">Rariglobus hedericola</name>
    <dbReference type="NCBI Taxonomy" id="2597822"/>
    <lineage>
        <taxon>Bacteria</taxon>
        <taxon>Pseudomonadati</taxon>
        <taxon>Verrucomicrobiota</taxon>
        <taxon>Opitutia</taxon>
        <taxon>Opitutales</taxon>
        <taxon>Opitutaceae</taxon>
        <taxon>Rariglobus</taxon>
    </lineage>
</organism>
<protein>
    <recommendedName>
        <fullName evidence="5">PEP-CTERM sorting domain-containing protein</fullName>
    </recommendedName>
</protein>
<dbReference type="InterPro" id="IPR013425">
    <property type="entry name" value="Autotrns_rpt"/>
</dbReference>
<evidence type="ECO:0000313" key="4">
    <source>
        <dbReference type="Proteomes" id="UP000315648"/>
    </source>
</evidence>
<feature type="signal peptide" evidence="2">
    <location>
        <begin position="1"/>
        <end position="39"/>
    </location>
</feature>
<keyword evidence="4" id="KW-1185">Reference proteome</keyword>
<dbReference type="Pfam" id="PF12951">
    <property type="entry name" value="PATR"/>
    <property type="match status" value="3"/>
</dbReference>
<feature type="chain" id="PRO_5021791887" description="PEP-CTERM sorting domain-containing protein" evidence="2">
    <location>
        <begin position="40"/>
        <end position="722"/>
    </location>
</feature>
<evidence type="ECO:0000256" key="2">
    <source>
        <dbReference type="SAM" id="SignalP"/>
    </source>
</evidence>
<evidence type="ECO:0008006" key="5">
    <source>
        <dbReference type="Google" id="ProtNLM"/>
    </source>
</evidence>
<evidence type="ECO:0000256" key="1">
    <source>
        <dbReference type="ARBA" id="ARBA00022729"/>
    </source>
</evidence>
<gene>
    <name evidence="3" type="ORF">FPL22_09790</name>
</gene>
<accession>A0A556QSD3</accession>
<comment type="caution">
    <text evidence="3">The sequence shown here is derived from an EMBL/GenBank/DDBJ whole genome shotgun (WGS) entry which is preliminary data.</text>
</comment>
<reference evidence="3 4" key="1">
    <citation type="submission" date="2019-07" db="EMBL/GenBank/DDBJ databases">
        <title>Description of 53C-WASEF.</title>
        <authorList>
            <person name="Pitt A."/>
            <person name="Hahn M.W."/>
        </authorList>
    </citation>
    <scope>NUCLEOTIDE SEQUENCE [LARGE SCALE GENOMIC DNA]</scope>
    <source>
        <strain evidence="3 4">53C-WASEF</strain>
    </source>
</reference>